<keyword evidence="3" id="KW-0067">ATP-binding</keyword>
<evidence type="ECO:0000256" key="1">
    <source>
        <dbReference type="ARBA" id="ARBA00022598"/>
    </source>
</evidence>
<dbReference type="Pfam" id="PF08245">
    <property type="entry name" value="Mur_ligase_M"/>
    <property type="match status" value="2"/>
</dbReference>
<dbReference type="Gene3D" id="3.40.1190.10">
    <property type="entry name" value="Mur-like, catalytic domain"/>
    <property type="match status" value="1"/>
</dbReference>
<keyword evidence="1" id="KW-0436">Ligase</keyword>
<gene>
    <name evidence="6" type="ORF">A2837_02050</name>
</gene>
<dbReference type="STRING" id="1798475.A2837_02050"/>
<dbReference type="SUPFAM" id="SSF53623">
    <property type="entry name" value="MurD-like peptide ligases, catalytic domain"/>
    <property type="match status" value="1"/>
</dbReference>
<evidence type="ECO:0000259" key="4">
    <source>
        <dbReference type="Pfam" id="PF02875"/>
    </source>
</evidence>
<organism evidence="6 7">
    <name type="scientific">Candidatus Kaiserbacteria bacterium RIFCSPHIGHO2_01_FULL_46_22</name>
    <dbReference type="NCBI Taxonomy" id="1798475"/>
    <lineage>
        <taxon>Bacteria</taxon>
        <taxon>Candidatus Kaiseribacteriota</taxon>
    </lineage>
</organism>
<dbReference type="InterPro" id="IPR051046">
    <property type="entry name" value="MurCDEF_CellWall_CoF430Synth"/>
</dbReference>
<dbReference type="InterPro" id="IPR013221">
    <property type="entry name" value="Mur_ligase_cen"/>
</dbReference>
<dbReference type="Proteomes" id="UP000176322">
    <property type="component" value="Unassembled WGS sequence"/>
</dbReference>
<dbReference type="InterPro" id="IPR004101">
    <property type="entry name" value="Mur_ligase_C"/>
</dbReference>
<feature type="domain" description="Mur ligase central" evidence="5">
    <location>
        <begin position="31"/>
        <end position="78"/>
    </location>
</feature>
<comment type="caution">
    <text evidence="6">The sequence shown here is derived from an EMBL/GenBank/DDBJ whole genome shotgun (WGS) entry which is preliminary data.</text>
</comment>
<dbReference type="SUPFAM" id="SSF53244">
    <property type="entry name" value="MurD-like peptide ligases, peptide-binding domain"/>
    <property type="match status" value="1"/>
</dbReference>
<evidence type="ECO:0000313" key="7">
    <source>
        <dbReference type="Proteomes" id="UP000176322"/>
    </source>
</evidence>
<keyword evidence="2" id="KW-0547">Nucleotide-binding</keyword>
<evidence type="ECO:0000256" key="3">
    <source>
        <dbReference type="ARBA" id="ARBA00022840"/>
    </source>
</evidence>
<evidence type="ECO:0000256" key="2">
    <source>
        <dbReference type="ARBA" id="ARBA00022741"/>
    </source>
</evidence>
<dbReference type="GO" id="GO:0005524">
    <property type="term" value="F:ATP binding"/>
    <property type="evidence" value="ECO:0007669"/>
    <property type="project" value="UniProtKB-KW"/>
</dbReference>
<dbReference type="InterPro" id="IPR036615">
    <property type="entry name" value="Mur_ligase_C_dom_sf"/>
</dbReference>
<dbReference type="PANTHER" id="PTHR43024:SF1">
    <property type="entry name" value="UDP-N-ACETYLMURAMOYL-TRIPEPTIDE--D-ALANYL-D-ALANINE LIGASE"/>
    <property type="match status" value="1"/>
</dbReference>
<proteinExistence type="predicted"/>
<sequence length="430" mass="46993">MKNILKTLVVSILTFEAKLLLRRAKPQIIAVTGSVGKTSTKDAIYQAIRGKVAARKSEKSYNSELGVPLTVLGLENAWHNPILWLKNIIDGMFHALFPINYPSVLILEMGVDRPGDMKNLTAWIKPDIVVLTRLPDIPVHVEHFGSPEAVVAEKLILLNAMRENGVLIYNRDDEKAETAAKLVRQKSIGYGRYAPAEFTASGDNVVYQNSVPVGMSFQVASANDKAEFLVTGALGVQYAYNFAAAGAVAAHFDISLQECADRLALHMPATGRMRLVDGIKDTVIIDDTYNSSPVAALQALSTLGELRGVNRRIAVLGDMLELGRYSVEAHQQLGEQAAETSDILITVGIRAQGVADGALQAGMKAEQIHRYNDAKSAGRELQNLIQAGDTILIKGSQGMRMERIVAEIMKEPDRAEELLVRQGEMWQSIH</sequence>
<evidence type="ECO:0000313" key="6">
    <source>
        <dbReference type="EMBL" id="OGG41970.1"/>
    </source>
</evidence>
<evidence type="ECO:0000259" key="5">
    <source>
        <dbReference type="Pfam" id="PF08245"/>
    </source>
</evidence>
<dbReference type="Pfam" id="PF02875">
    <property type="entry name" value="Mur_ligase_C"/>
    <property type="match status" value="1"/>
</dbReference>
<reference evidence="6 7" key="1">
    <citation type="journal article" date="2016" name="Nat. Commun.">
        <title>Thousands of microbial genomes shed light on interconnected biogeochemical processes in an aquifer system.</title>
        <authorList>
            <person name="Anantharaman K."/>
            <person name="Brown C.T."/>
            <person name="Hug L.A."/>
            <person name="Sharon I."/>
            <person name="Castelle C.J."/>
            <person name="Probst A.J."/>
            <person name="Thomas B.C."/>
            <person name="Singh A."/>
            <person name="Wilkins M.J."/>
            <person name="Karaoz U."/>
            <person name="Brodie E.L."/>
            <person name="Williams K.H."/>
            <person name="Hubbard S.S."/>
            <person name="Banfield J.F."/>
        </authorList>
    </citation>
    <scope>NUCLEOTIDE SEQUENCE [LARGE SCALE GENOMIC DNA]</scope>
</reference>
<feature type="domain" description="Mur ligase C-terminal" evidence="4">
    <location>
        <begin position="271"/>
        <end position="396"/>
    </location>
</feature>
<dbReference type="EMBL" id="MFKO01000002">
    <property type="protein sequence ID" value="OGG41970.1"/>
    <property type="molecule type" value="Genomic_DNA"/>
</dbReference>
<dbReference type="InterPro" id="IPR036565">
    <property type="entry name" value="Mur-like_cat_sf"/>
</dbReference>
<feature type="domain" description="Mur ligase central" evidence="5">
    <location>
        <begin position="103"/>
        <end position="249"/>
    </location>
</feature>
<protein>
    <recommendedName>
        <fullName evidence="8">UDP-N-acetylmuramoyl-tripeptide--D-alanyl-D-alanine ligase</fullName>
    </recommendedName>
</protein>
<dbReference type="Gene3D" id="3.90.190.20">
    <property type="entry name" value="Mur ligase, C-terminal domain"/>
    <property type="match status" value="1"/>
</dbReference>
<evidence type="ECO:0008006" key="8">
    <source>
        <dbReference type="Google" id="ProtNLM"/>
    </source>
</evidence>
<accession>A0A1F6BYH9</accession>
<dbReference type="AlphaFoldDB" id="A0A1F6BYH9"/>
<name>A0A1F6BYH9_9BACT</name>
<dbReference type="PANTHER" id="PTHR43024">
    <property type="entry name" value="UDP-N-ACETYLMURAMOYL-TRIPEPTIDE--D-ALANYL-D-ALANINE LIGASE"/>
    <property type="match status" value="1"/>
</dbReference>
<dbReference type="GO" id="GO:0016881">
    <property type="term" value="F:acid-amino acid ligase activity"/>
    <property type="evidence" value="ECO:0007669"/>
    <property type="project" value="InterPro"/>
</dbReference>